<dbReference type="Proteomes" id="UP001186974">
    <property type="component" value="Unassembled WGS sequence"/>
</dbReference>
<gene>
    <name evidence="1" type="ORF">LTS18_005924</name>
</gene>
<accession>A0ACC3D442</accession>
<organism evidence="1 2">
    <name type="scientific">Coniosporium uncinatum</name>
    <dbReference type="NCBI Taxonomy" id="93489"/>
    <lineage>
        <taxon>Eukaryota</taxon>
        <taxon>Fungi</taxon>
        <taxon>Dikarya</taxon>
        <taxon>Ascomycota</taxon>
        <taxon>Pezizomycotina</taxon>
        <taxon>Dothideomycetes</taxon>
        <taxon>Dothideomycetes incertae sedis</taxon>
        <taxon>Coniosporium</taxon>
    </lineage>
</organism>
<reference evidence="1" key="1">
    <citation type="submission" date="2024-09" db="EMBL/GenBank/DDBJ databases">
        <title>Black Yeasts Isolated from many extreme environments.</title>
        <authorList>
            <person name="Coleine C."/>
            <person name="Stajich J.E."/>
            <person name="Selbmann L."/>
        </authorList>
    </citation>
    <scope>NUCLEOTIDE SEQUENCE</scope>
    <source>
        <strain evidence="1">CCFEE 5737</strain>
    </source>
</reference>
<comment type="caution">
    <text evidence="1">The sequence shown here is derived from an EMBL/GenBank/DDBJ whole genome shotgun (WGS) entry which is preliminary data.</text>
</comment>
<proteinExistence type="predicted"/>
<evidence type="ECO:0000313" key="2">
    <source>
        <dbReference type="Proteomes" id="UP001186974"/>
    </source>
</evidence>
<keyword evidence="2" id="KW-1185">Reference proteome</keyword>
<protein>
    <submittedName>
        <fullName evidence="1">Uncharacterized protein</fullName>
    </submittedName>
</protein>
<name>A0ACC3D442_9PEZI</name>
<dbReference type="EMBL" id="JAWDJW010007762">
    <property type="protein sequence ID" value="KAK3061561.1"/>
    <property type="molecule type" value="Genomic_DNA"/>
</dbReference>
<feature type="non-terminal residue" evidence="1">
    <location>
        <position position="1"/>
    </location>
</feature>
<sequence length="218" mass="24749">TAQHHAMDVALSKEPSASAAERQRFLEGLSARIVELKSLIKTTSLTREAVPAQAQNESNSHDEPTLEPLQRKHEREADLSDEEMADDVCENKRIRQEGNELIRQGEHPLQPKPPEPTDWVPPLRDLRPRDEPRAERLPDVYQFPIPRGWFIAIEEQENDMVVRISQDRDVVGKPLAQATEYTLVQAGSTSEEHTRRNSGGAITVVARRTLGRWLLMNN</sequence>
<evidence type="ECO:0000313" key="1">
    <source>
        <dbReference type="EMBL" id="KAK3061561.1"/>
    </source>
</evidence>